<dbReference type="PANTHER" id="PTHR47990">
    <property type="entry name" value="2-OXOGLUTARATE (2OG) AND FE(II)-DEPENDENT OXYGENASE SUPERFAMILY PROTEIN-RELATED"/>
    <property type="match status" value="1"/>
</dbReference>
<keyword evidence="3" id="KW-0560">Oxidoreductase</keyword>
<accession>A0A9Q0JC33</accession>
<feature type="domain" description="Fe2OG dioxygenase" evidence="4">
    <location>
        <begin position="147"/>
        <end position="253"/>
    </location>
</feature>
<organism evidence="5 6">
    <name type="scientific">Turnera subulata</name>
    <dbReference type="NCBI Taxonomy" id="218843"/>
    <lineage>
        <taxon>Eukaryota</taxon>
        <taxon>Viridiplantae</taxon>
        <taxon>Streptophyta</taxon>
        <taxon>Embryophyta</taxon>
        <taxon>Tracheophyta</taxon>
        <taxon>Spermatophyta</taxon>
        <taxon>Magnoliopsida</taxon>
        <taxon>eudicotyledons</taxon>
        <taxon>Gunneridae</taxon>
        <taxon>Pentapetalae</taxon>
        <taxon>rosids</taxon>
        <taxon>fabids</taxon>
        <taxon>Malpighiales</taxon>
        <taxon>Passifloraceae</taxon>
        <taxon>Turnera</taxon>
    </lineage>
</organism>
<evidence type="ECO:0000259" key="4">
    <source>
        <dbReference type="PROSITE" id="PS51471"/>
    </source>
</evidence>
<evidence type="ECO:0000256" key="3">
    <source>
        <dbReference type="RuleBase" id="RU003682"/>
    </source>
</evidence>
<evidence type="ECO:0000313" key="5">
    <source>
        <dbReference type="EMBL" id="KAJ4835320.1"/>
    </source>
</evidence>
<dbReference type="InterPro" id="IPR005123">
    <property type="entry name" value="Oxoglu/Fe-dep_dioxygenase_dom"/>
</dbReference>
<comment type="caution">
    <text evidence="5">The sequence shown here is derived from an EMBL/GenBank/DDBJ whole genome shotgun (WGS) entry which is preliminary data.</text>
</comment>
<name>A0A9Q0JC33_9ROSI</name>
<evidence type="ECO:0000256" key="1">
    <source>
        <dbReference type="ARBA" id="ARBA00022723"/>
    </source>
</evidence>
<dbReference type="InterPro" id="IPR044861">
    <property type="entry name" value="IPNS-like_FE2OG_OXY"/>
</dbReference>
<reference evidence="5" key="1">
    <citation type="submission" date="2022-02" db="EMBL/GenBank/DDBJ databases">
        <authorList>
            <person name="Henning P.M."/>
            <person name="McCubbin A.G."/>
            <person name="Shore J.S."/>
        </authorList>
    </citation>
    <scope>NUCLEOTIDE SEQUENCE</scope>
    <source>
        <strain evidence="5">F60SS</strain>
        <tissue evidence="5">Leaves</tissue>
    </source>
</reference>
<reference evidence="5" key="2">
    <citation type="journal article" date="2023" name="Plants (Basel)">
        <title>Annotation of the Turnera subulata (Passifloraceae) Draft Genome Reveals the S-Locus Evolved after the Divergence of Turneroideae from Passifloroideae in a Stepwise Manner.</title>
        <authorList>
            <person name="Henning P.M."/>
            <person name="Roalson E.H."/>
            <person name="Mir W."/>
            <person name="McCubbin A.G."/>
            <person name="Shore J.S."/>
        </authorList>
    </citation>
    <scope>NUCLEOTIDE SEQUENCE</scope>
    <source>
        <strain evidence="5">F60SS</strain>
    </source>
</reference>
<dbReference type="GO" id="GO:0046872">
    <property type="term" value="F:metal ion binding"/>
    <property type="evidence" value="ECO:0007669"/>
    <property type="project" value="UniProtKB-KW"/>
</dbReference>
<dbReference type="Pfam" id="PF03171">
    <property type="entry name" value="2OG-FeII_Oxy"/>
    <property type="match status" value="1"/>
</dbReference>
<evidence type="ECO:0000313" key="6">
    <source>
        <dbReference type="Proteomes" id="UP001141552"/>
    </source>
</evidence>
<proteinExistence type="inferred from homology"/>
<dbReference type="OrthoDB" id="288590at2759"/>
<dbReference type="Pfam" id="PF14226">
    <property type="entry name" value="DIOX_N"/>
    <property type="match status" value="1"/>
</dbReference>
<keyword evidence="6" id="KW-1185">Reference proteome</keyword>
<dbReference type="PROSITE" id="PS51471">
    <property type="entry name" value="FE2OG_OXY"/>
    <property type="match status" value="1"/>
</dbReference>
<evidence type="ECO:0000256" key="2">
    <source>
        <dbReference type="ARBA" id="ARBA00023004"/>
    </source>
</evidence>
<dbReference type="GO" id="GO:0016491">
    <property type="term" value="F:oxidoreductase activity"/>
    <property type="evidence" value="ECO:0007669"/>
    <property type="project" value="UniProtKB-KW"/>
</dbReference>
<protein>
    <recommendedName>
        <fullName evidence="4">Fe2OG dioxygenase domain-containing protein</fullName>
    </recommendedName>
</protein>
<dbReference type="SUPFAM" id="SSF51197">
    <property type="entry name" value="Clavaminate synthase-like"/>
    <property type="match status" value="1"/>
</dbReference>
<comment type="similarity">
    <text evidence="3">Belongs to the iron/ascorbate-dependent oxidoreductase family.</text>
</comment>
<dbReference type="InterPro" id="IPR027443">
    <property type="entry name" value="IPNS-like_sf"/>
</dbReference>
<sequence>MGSETHLNDVPVIDFSNSNLKPGTSEWNSVKFQVQEALEKFGCFKGIFNKIHPELIKATFAATEELFNLPMQTKLLNFSPKSGHGYIKKSPILPLFESFGFDHADIPEETEKMTNNLWPQGNPDFSKTIQTFSKQVSQLEQIVKRMVVESLGLEKYMDEIMNATYYLLRVGIYAHKDPNTITILNQNADGLEIQTKDGEWIQVKASPDSFILLVGESFHAWTNGRVHTPYHRVLMTGKEARYSTGLFATFKAGCMIKPPEELVDDDHPLLYEPFDYGEFGTFRDREYPKGADISLKAYCGL</sequence>
<dbReference type="EMBL" id="JAKUCV010004452">
    <property type="protein sequence ID" value="KAJ4835320.1"/>
    <property type="molecule type" value="Genomic_DNA"/>
</dbReference>
<dbReference type="Gene3D" id="2.60.120.330">
    <property type="entry name" value="B-lactam Antibiotic, Isopenicillin N Synthase, Chain"/>
    <property type="match status" value="1"/>
</dbReference>
<dbReference type="AlphaFoldDB" id="A0A9Q0JC33"/>
<keyword evidence="2 3" id="KW-0408">Iron</keyword>
<keyword evidence="1 3" id="KW-0479">Metal-binding</keyword>
<dbReference type="Proteomes" id="UP001141552">
    <property type="component" value="Unassembled WGS sequence"/>
</dbReference>
<dbReference type="InterPro" id="IPR026992">
    <property type="entry name" value="DIOX_N"/>
</dbReference>
<dbReference type="InterPro" id="IPR050231">
    <property type="entry name" value="Iron_ascorbate_oxido_reductase"/>
</dbReference>
<gene>
    <name evidence="5" type="ORF">Tsubulata_842121</name>
</gene>